<dbReference type="GO" id="GO:0003676">
    <property type="term" value="F:nucleic acid binding"/>
    <property type="evidence" value="ECO:0007669"/>
    <property type="project" value="InterPro"/>
</dbReference>
<keyword evidence="3" id="KW-1185">Reference proteome</keyword>
<dbReference type="Pfam" id="PF13456">
    <property type="entry name" value="RVT_3"/>
    <property type="match status" value="1"/>
</dbReference>
<evidence type="ECO:0000313" key="2">
    <source>
        <dbReference type="EMBL" id="CAB4313815.1"/>
    </source>
</evidence>
<dbReference type="Proteomes" id="UP000507245">
    <property type="component" value="Unassembled WGS sequence"/>
</dbReference>
<dbReference type="SUPFAM" id="SSF53098">
    <property type="entry name" value="Ribonuclease H-like"/>
    <property type="match status" value="1"/>
</dbReference>
<organism evidence="2 3">
    <name type="scientific">Prunus armeniaca</name>
    <name type="common">Apricot</name>
    <name type="synonym">Armeniaca vulgaris</name>
    <dbReference type="NCBI Taxonomy" id="36596"/>
    <lineage>
        <taxon>Eukaryota</taxon>
        <taxon>Viridiplantae</taxon>
        <taxon>Streptophyta</taxon>
        <taxon>Embryophyta</taxon>
        <taxon>Tracheophyta</taxon>
        <taxon>Spermatophyta</taxon>
        <taxon>Magnoliopsida</taxon>
        <taxon>eudicotyledons</taxon>
        <taxon>Gunneridae</taxon>
        <taxon>Pentapetalae</taxon>
        <taxon>rosids</taxon>
        <taxon>fabids</taxon>
        <taxon>Rosales</taxon>
        <taxon>Rosaceae</taxon>
        <taxon>Amygdaloideae</taxon>
        <taxon>Amygdaleae</taxon>
        <taxon>Prunus</taxon>
    </lineage>
</organism>
<dbReference type="PANTHER" id="PTHR47723:SF24">
    <property type="entry name" value="RNASE H TYPE-1 DOMAIN-CONTAINING PROTEIN"/>
    <property type="match status" value="1"/>
</dbReference>
<dbReference type="InterPro" id="IPR012337">
    <property type="entry name" value="RNaseH-like_sf"/>
</dbReference>
<dbReference type="AlphaFoldDB" id="A0A6J5XPB4"/>
<proteinExistence type="predicted"/>
<dbReference type="CDD" id="cd06222">
    <property type="entry name" value="RNase_H_like"/>
    <property type="match status" value="1"/>
</dbReference>
<evidence type="ECO:0000313" key="3">
    <source>
        <dbReference type="Proteomes" id="UP000507245"/>
    </source>
</evidence>
<evidence type="ECO:0000259" key="1">
    <source>
        <dbReference type="Pfam" id="PF13456"/>
    </source>
</evidence>
<dbReference type="InterPro" id="IPR002156">
    <property type="entry name" value="RNaseH_domain"/>
</dbReference>
<sequence>MLRISPTLDPGTYLGLPSIWGRSKTAALNYIVDRIQKKVQGWKSKFLNLAGKEVLIKAVALAMPMYPMSCFKFPSTTCKQINGVLSKFWWSNGDSNAHSHWKRWECWCIWNNPDAFWVHVLKAKYFPDGDFLKARRGPCPSWAWASLLEGRKIMSDGAIWQIGNGLKVKIWRDNWLHHKSILCSKPTIIVSGPIPTLVNDLIDRDLREWNLAGISNVIDPAVANPIRAIPLRNLTREDTLIWPWNKDGLFSVQSGYHWAMENLEVVCSVPEHHSHQVEKKIWKIRANPVCSLCNSSDESAEHAILLCPWTACVWFGIPLNYSVNAQSVTSFDRWLLGVTASLALLEGRNKEVLVLVAPRPYSVIRRVLSLWGGLCPTLEAIACPTPSASPPHALWKAPPQPYVKVNVDGAWHKNSLLAGVGCCLRDSEGRLLVGLSKACIRNSAIEVEAEAVLEGLLLAKEENCQKIILESDSMDVISCMRNENLRGNWRIIPLILEIRRLSSWFISIKWEWISRQANQAAHAAAALSNMRVRSMRWASQPPPSLVLVLAKDGLPCPPSS</sequence>
<dbReference type="InterPro" id="IPR036397">
    <property type="entry name" value="RNaseH_sf"/>
</dbReference>
<dbReference type="Gene3D" id="3.30.420.10">
    <property type="entry name" value="Ribonuclease H-like superfamily/Ribonuclease H"/>
    <property type="match status" value="1"/>
</dbReference>
<dbReference type="GO" id="GO:0004523">
    <property type="term" value="F:RNA-DNA hybrid ribonuclease activity"/>
    <property type="evidence" value="ECO:0007669"/>
    <property type="project" value="InterPro"/>
</dbReference>
<dbReference type="PANTHER" id="PTHR47723">
    <property type="entry name" value="OS05G0353850 PROTEIN"/>
    <property type="match status" value="1"/>
</dbReference>
<gene>
    <name evidence="2" type="ORF">ORAREDHAP_LOCUS37336</name>
</gene>
<dbReference type="InterPro" id="IPR044730">
    <property type="entry name" value="RNase_H-like_dom_plant"/>
</dbReference>
<reference evidence="3" key="1">
    <citation type="journal article" date="2020" name="Genome Biol.">
        <title>Gamete binning: chromosome-level and haplotype-resolved genome assembly enabled by high-throughput single-cell sequencing of gamete genomes.</title>
        <authorList>
            <person name="Campoy J.A."/>
            <person name="Sun H."/>
            <person name="Goel M."/>
            <person name="Jiao W.-B."/>
            <person name="Folz-Donahue K."/>
            <person name="Wang N."/>
            <person name="Rubio M."/>
            <person name="Liu C."/>
            <person name="Kukat C."/>
            <person name="Ruiz D."/>
            <person name="Huettel B."/>
            <person name="Schneeberger K."/>
        </authorList>
    </citation>
    <scope>NUCLEOTIDE SEQUENCE [LARGE SCALE GENOMIC DNA]</scope>
    <source>
        <strain evidence="3">cv. Rojo Pasion</strain>
    </source>
</reference>
<dbReference type="InterPro" id="IPR053151">
    <property type="entry name" value="RNase_H-like"/>
</dbReference>
<name>A0A6J5XPB4_PRUAR</name>
<accession>A0A6J5XPB4</accession>
<protein>
    <recommendedName>
        <fullName evidence="1">RNase H type-1 domain-containing protein</fullName>
    </recommendedName>
</protein>
<dbReference type="EMBL" id="CAEKKB010000006">
    <property type="protein sequence ID" value="CAB4313815.1"/>
    <property type="molecule type" value="Genomic_DNA"/>
</dbReference>
<feature type="domain" description="RNase H type-1" evidence="1">
    <location>
        <begin position="406"/>
        <end position="526"/>
    </location>
</feature>
<dbReference type="OrthoDB" id="1166712at2759"/>